<dbReference type="PROSITE" id="PS50930">
    <property type="entry name" value="HTH_LYTTR"/>
    <property type="match status" value="1"/>
</dbReference>
<evidence type="ECO:0000259" key="2">
    <source>
        <dbReference type="PROSITE" id="PS50110"/>
    </source>
</evidence>
<gene>
    <name evidence="4" type="ORF">PQ465_14100</name>
</gene>
<dbReference type="PROSITE" id="PS50110">
    <property type="entry name" value="RESPONSE_REGULATORY"/>
    <property type="match status" value="1"/>
</dbReference>
<evidence type="ECO:0000313" key="4">
    <source>
        <dbReference type="EMBL" id="WDF67434.1"/>
    </source>
</evidence>
<dbReference type="SUPFAM" id="SSF52172">
    <property type="entry name" value="CheY-like"/>
    <property type="match status" value="1"/>
</dbReference>
<dbReference type="PANTHER" id="PTHR37299:SF1">
    <property type="entry name" value="STAGE 0 SPORULATION PROTEIN A HOMOLOG"/>
    <property type="match status" value="1"/>
</dbReference>
<organism evidence="4 5">
    <name type="scientific">Sphingobacterium oryzagri</name>
    <dbReference type="NCBI Taxonomy" id="3025669"/>
    <lineage>
        <taxon>Bacteria</taxon>
        <taxon>Pseudomonadati</taxon>
        <taxon>Bacteroidota</taxon>
        <taxon>Sphingobacteriia</taxon>
        <taxon>Sphingobacteriales</taxon>
        <taxon>Sphingobacteriaceae</taxon>
        <taxon>Sphingobacterium</taxon>
    </lineage>
</organism>
<dbReference type="Gene3D" id="2.40.50.1020">
    <property type="entry name" value="LytTr DNA-binding domain"/>
    <property type="match status" value="1"/>
</dbReference>
<reference evidence="4 5" key="1">
    <citation type="submission" date="2023-02" db="EMBL/GenBank/DDBJ databases">
        <title>Genome sequence of Sphingobacterium sp. KACC 22765.</title>
        <authorList>
            <person name="Kim S."/>
            <person name="Heo J."/>
            <person name="Kwon S.-W."/>
        </authorList>
    </citation>
    <scope>NUCLEOTIDE SEQUENCE [LARGE SCALE GENOMIC DNA]</scope>
    <source>
        <strain evidence="4 5">KACC 22765</strain>
    </source>
</reference>
<feature type="domain" description="HTH LytTR-type" evidence="3">
    <location>
        <begin position="145"/>
        <end position="251"/>
    </location>
</feature>
<dbReference type="RefSeq" id="WP_274266163.1">
    <property type="nucleotide sequence ID" value="NZ_CP117880.1"/>
</dbReference>
<dbReference type="Gene3D" id="3.40.50.2300">
    <property type="match status" value="1"/>
</dbReference>
<evidence type="ECO:0000313" key="5">
    <source>
        <dbReference type="Proteomes" id="UP001221558"/>
    </source>
</evidence>
<evidence type="ECO:0000259" key="3">
    <source>
        <dbReference type="PROSITE" id="PS50930"/>
    </source>
</evidence>
<keyword evidence="4" id="KW-0238">DNA-binding</keyword>
<keyword evidence="5" id="KW-1185">Reference proteome</keyword>
<evidence type="ECO:0000256" key="1">
    <source>
        <dbReference type="PROSITE-ProRule" id="PRU00169"/>
    </source>
</evidence>
<keyword evidence="1" id="KW-0597">Phosphoprotein</keyword>
<dbReference type="InterPro" id="IPR001789">
    <property type="entry name" value="Sig_transdc_resp-reg_receiver"/>
</dbReference>
<dbReference type="Proteomes" id="UP001221558">
    <property type="component" value="Chromosome"/>
</dbReference>
<dbReference type="InterPro" id="IPR046947">
    <property type="entry name" value="LytR-like"/>
</dbReference>
<dbReference type="SMART" id="SM00850">
    <property type="entry name" value="LytTR"/>
    <property type="match status" value="1"/>
</dbReference>
<dbReference type="GO" id="GO:0003677">
    <property type="term" value="F:DNA binding"/>
    <property type="evidence" value="ECO:0007669"/>
    <property type="project" value="UniProtKB-KW"/>
</dbReference>
<dbReference type="InterPro" id="IPR011006">
    <property type="entry name" value="CheY-like_superfamily"/>
</dbReference>
<dbReference type="EMBL" id="CP117880">
    <property type="protein sequence ID" value="WDF67434.1"/>
    <property type="molecule type" value="Genomic_DNA"/>
</dbReference>
<accession>A0ABY7WFP1</accession>
<dbReference type="SMART" id="SM00448">
    <property type="entry name" value="REC"/>
    <property type="match status" value="1"/>
</dbReference>
<dbReference type="Pfam" id="PF04397">
    <property type="entry name" value="LytTR"/>
    <property type="match status" value="1"/>
</dbReference>
<sequence length="251" mass="29686">MKNLRILIIEDEKPAARSLQRKLEKHGYLNPDMLHSVAQMRRWFAENAEPDLIFMDIQLSDGLSFDALQDLDLQSSIIFTTAYDQFAIRAFEHNSIDYLLKPIHPEKLEAALKKFERHQRSSESISLNTLRAFFVEDPAAYKTRFTIKIGASLKLVEVIDVECIYAENKAIYLYTKYGDNYLLDYNLEQLDQLLNPKEFFRINRSQIIQRCAMDRISIHSNSRFKIYLRNYTSNELIVSRERMNLFKEWLE</sequence>
<dbReference type="InterPro" id="IPR007492">
    <property type="entry name" value="LytTR_DNA-bd_dom"/>
</dbReference>
<protein>
    <submittedName>
        <fullName evidence="4">LytTR family DNA-binding domain-containing protein</fullName>
    </submittedName>
</protein>
<proteinExistence type="predicted"/>
<feature type="modified residue" description="4-aspartylphosphate" evidence="1">
    <location>
        <position position="56"/>
    </location>
</feature>
<dbReference type="PANTHER" id="PTHR37299">
    <property type="entry name" value="TRANSCRIPTIONAL REGULATOR-RELATED"/>
    <property type="match status" value="1"/>
</dbReference>
<feature type="domain" description="Response regulatory" evidence="2">
    <location>
        <begin position="5"/>
        <end position="116"/>
    </location>
</feature>
<name>A0ABY7WFP1_9SPHI</name>
<dbReference type="Pfam" id="PF00072">
    <property type="entry name" value="Response_reg"/>
    <property type="match status" value="1"/>
</dbReference>